<keyword evidence="4" id="KW-1185">Reference proteome</keyword>
<dbReference type="Gene3D" id="3.20.20.140">
    <property type="entry name" value="Metal-dependent hydrolases"/>
    <property type="match status" value="1"/>
</dbReference>
<feature type="domain" description="Amidohydrolase-related" evidence="2">
    <location>
        <begin position="76"/>
        <end position="415"/>
    </location>
</feature>
<evidence type="ECO:0000256" key="1">
    <source>
        <dbReference type="ARBA" id="ARBA00022801"/>
    </source>
</evidence>
<comment type="caution">
    <text evidence="3">The sequence shown here is derived from an EMBL/GenBank/DDBJ whole genome shotgun (WGS) entry which is preliminary data.</text>
</comment>
<dbReference type="AlphaFoldDB" id="A0A2M9D329"/>
<dbReference type="OrthoDB" id="3189065at2"/>
<evidence type="ECO:0000313" key="4">
    <source>
        <dbReference type="Proteomes" id="UP000231742"/>
    </source>
</evidence>
<dbReference type="InterPro" id="IPR006680">
    <property type="entry name" value="Amidohydro-rel"/>
</dbReference>
<accession>A0A2M9D329</accession>
<dbReference type="InterPro" id="IPR032466">
    <property type="entry name" value="Metal_Hydrolase"/>
</dbReference>
<sequence length="452" mass="47986">MSNLHPEAPASTTADADHQVVLYTAGLVIPITAPPLLNGAIAVRDGRILHVGERDWVRRSLADRGISAREIHWPGVLLPGLVNAHSHLQYTGMAEVGLGQYNGFDDWSTAFNPVYDQPHDWAADAAAGAQLMIEAGTTAVADIVTDVEASAALHDAGLHGITYWEVMSWTNDDWARTGRQQVEAALDALPSPPGTGLSPHAPYSLEVVPLLEIPDIVRERGSRLHLHLGEAAFEREFHHEHGDPWHGRELGSFRELRAAGFGTGATEFVDQLGVLGPDCHIAHGIYMTARDRALLRARGTSVALCPRSNAVIGLDEPPVAAYLAEGNALAIGTDSLSSSPSLDLMADVAELSRIAHSQGHTMRDLPERLLRAATLGGAHAMGIDVGPDRTGHLAVGALADLAFFDIPVTGIEDTIVALVESGTGRAAATLVSGRVRFASTSFMNQTGVTAHD</sequence>
<evidence type="ECO:0000313" key="3">
    <source>
        <dbReference type="EMBL" id="PJJ78473.1"/>
    </source>
</evidence>
<dbReference type="RefSeq" id="WP_100389516.1">
    <property type="nucleotide sequence ID" value="NZ_BMZU01000002.1"/>
</dbReference>
<evidence type="ECO:0000259" key="2">
    <source>
        <dbReference type="Pfam" id="PF01979"/>
    </source>
</evidence>
<dbReference type="InterPro" id="IPR050287">
    <property type="entry name" value="MTA/SAH_deaminase"/>
</dbReference>
<gene>
    <name evidence="3" type="ORF">CLV85_2046</name>
</gene>
<dbReference type="GO" id="GO:0016810">
    <property type="term" value="F:hydrolase activity, acting on carbon-nitrogen (but not peptide) bonds"/>
    <property type="evidence" value="ECO:0007669"/>
    <property type="project" value="InterPro"/>
</dbReference>
<reference evidence="3 4" key="1">
    <citation type="submission" date="2017-11" db="EMBL/GenBank/DDBJ databases">
        <title>Genomic Encyclopedia of Archaeal and Bacterial Type Strains, Phase II (KMG-II): From Individual Species to Whole Genera.</title>
        <authorList>
            <person name="Goeker M."/>
        </authorList>
    </citation>
    <scope>NUCLEOTIDE SEQUENCE [LARGE SCALE GENOMIC DNA]</scope>
    <source>
        <strain evidence="3 4">DSM 16400</strain>
    </source>
</reference>
<name>A0A2M9D329_9MICO</name>
<proteinExistence type="predicted"/>
<dbReference type="Pfam" id="PF01979">
    <property type="entry name" value="Amidohydro_1"/>
    <property type="match status" value="1"/>
</dbReference>
<protein>
    <submittedName>
        <fullName evidence="3">Cytosine/adenosine deaminase-related metal-dependent hydrolase</fullName>
    </submittedName>
</protein>
<dbReference type="Proteomes" id="UP000231742">
    <property type="component" value="Unassembled WGS sequence"/>
</dbReference>
<dbReference type="PANTHER" id="PTHR43794">
    <property type="entry name" value="AMINOHYDROLASE SSNA-RELATED"/>
    <property type="match status" value="1"/>
</dbReference>
<dbReference type="EMBL" id="PGFH01000002">
    <property type="protein sequence ID" value="PJJ78473.1"/>
    <property type="molecule type" value="Genomic_DNA"/>
</dbReference>
<dbReference type="SUPFAM" id="SSF51556">
    <property type="entry name" value="Metallo-dependent hydrolases"/>
    <property type="match status" value="1"/>
</dbReference>
<dbReference type="SUPFAM" id="SSF51338">
    <property type="entry name" value="Composite domain of metallo-dependent hydrolases"/>
    <property type="match status" value="2"/>
</dbReference>
<organism evidence="3 4">
    <name type="scientific">Salinibacterium amurskyense</name>
    <dbReference type="NCBI Taxonomy" id="205941"/>
    <lineage>
        <taxon>Bacteria</taxon>
        <taxon>Bacillati</taxon>
        <taxon>Actinomycetota</taxon>
        <taxon>Actinomycetes</taxon>
        <taxon>Micrococcales</taxon>
        <taxon>Microbacteriaceae</taxon>
        <taxon>Salinibacterium</taxon>
    </lineage>
</organism>
<keyword evidence="1 3" id="KW-0378">Hydrolase</keyword>
<dbReference type="PANTHER" id="PTHR43794:SF11">
    <property type="entry name" value="AMIDOHYDROLASE-RELATED DOMAIN-CONTAINING PROTEIN"/>
    <property type="match status" value="1"/>
</dbReference>
<dbReference type="InterPro" id="IPR011059">
    <property type="entry name" value="Metal-dep_hydrolase_composite"/>
</dbReference>